<name>A0A2P6S9V7_ROSCH</name>
<reference evidence="1 2" key="1">
    <citation type="journal article" date="2018" name="Nat. Genet.">
        <title>The Rosa genome provides new insights in the design of modern roses.</title>
        <authorList>
            <person name="Bendahmane M."/>
        </authorList>
    </citation>
    <scope>NUCLEOTIDE SEQUENCE [LARGE SCALE GENOMIC DNA]</scope>
    <source>
        <strain evidence="2">cv. Old Blush</strain>
    </source>
</reference>
<gene>
    <name evidence="1" type="ORF">RchiOBHm_Chr1g0324731</name>
</gene>
<sequence>MHMVQMPSGSLPFTDCDESRQIKVSLLISSSLEVELPLSTLLPIFIPQIILSI</sequence>
<dbReference type="AlphaFoldDB" id="A0A2P6S9V7"/>
<keyword evidence="2" id="KW-1185">Reference proteome</keyword>
<comment type="caution">
    <text evidence="1">The sequence shown here is derived from an EMBL/GenBank/DDBJ whole genome shotgun (WGS) entry which is preliminary data.</text>
</comment>
<dbReference type="Proteomes" id="UP000238479">
    <property type="component" value="Chromosome 1"/>
</dbReference>
<proteinExistence type="predicted"/>
<dbReference type="Gramene" id="PRQ55455">
    <property type="protein sequence ID" value="PRQ55455"/>
    <property type="gene ID" value="RchiOBHm_Chr1g0324731"/>
</dbReference>
<protein>
    <submittedName>
        <fullName evidence="1">Uncharacterized protein</fullName>
    </submittedName>
</protein>
<evidence type="ECO:0000313" key="1">
    <source>
        <dbReference type="EMBL" id="PRQ55455.1"/>
    </source>
</evidence>
<accession>A0A2P6S9V7</accession>
<organism evidence="1 2">
    <name type="scientific">Rosa chinensis</name>
    <name type="common">China rose</name>
    <dbReference type="NCBI Taxonomy" id="74649"/>
    <lineage>
        <taxon>Eukaryota</taxon>
        <taxon>Viridiplantae</taxon>
        <taxon>Streptophyta</taxon>
        <taxon>Embryophyta</taxon>
        <taxon>Tracheophyta</taxon>
        <taxon>Spermatophyta</taxon>
        <taxon>Magnoliopsida</taxon>
        <taxon>eudicotyledons</taxon>
        <taxon>Gunneridae</taxon>
        <taxon>Pentapetalae</taxon>
        <taxon>rosids</taxon>
        <taxon>fabids</taxon>
        <taxon>Rosales</taxon>
        <taxon>Rosaceae</taxon>
        <taxon>Rosoideae</taxon>
        <taxon>Rosoideae incertae sedis</taxon>
        <taxon>Rosa</taxon>
    </lineage>
</organism>
<evidence type="ECO:0000313" key="2">
    <source>
        <dbReference type="Proteomes" id="UP000238479"/>
    </source>
</evidence>
<dbReference type="EMBL" id="PDCK01000039">
    <property type="protein sequence ID" value="PRQ55455.1"/>
    <property type="molecule type" value="Genomic_DNA"/>
</dbReference>